<reference evidence="2" key="1">
    <citation type="submission" date="2017-01" db="EMBL/GenBank/DDBJ databases">
        <authorList>
            <person name="Wang Y."/>
            <person name="White M."/>
            <person name="Kvist S."/>
            <person name="Moncalvo J.-M."/>
        </authorList>
    </citation>
    <scope>NUCLEOTIDE SEQUENCE [LARGE SCALE GENOMIC DNA]</scope>
    <source>
        <strain evidence="2">COL-18-3</strain>
    </source>
</reference>
<evidence type="ECO:0000313" key="1">
    <source>
        <dbReference type="EMBL" id="OMH85692.1"/>
    </source>
</evidence>
<proteinExistence type="predicted"/>
<comment type="caution">
    <text evidence="1">The sequence shown here is derived from an EMBL/GenBank/DDBJ whole genome shotgun (WGS) entry which is preliminary data.</text>
</comment>
<dbReference type="Proteomes" id="UP000188320">
    <property type="component" value="Unassembled WGS sequence"/>
</dbReference>
<name>A0A1R1PXN0_ZANCU</name>
<protein>
    <submittedName>
        <fullName evidence="1">Uncharacterized protein</fullName>
    </submittedName>
</protein>
<dbReference type="EMBL" id="LSSK01000058">
    <property type="protein sequence ID" value="OMH85692.1"/>
    <property type="molecule type" value="Genomic_DNA"/>
</dbReference>
<evidence type="ECO:0000313" key="2">
    <source>
        <dbReference type="Proteomes" id="UP000188320"/>
    </source>
</evidence>
<accession>A0A1R1PXN0</accession>
<keyword evidence="2" id="KW-1185">Reference proteome</keyword>
<gene>
    <name evidence="1" type="ORF">AX774_g754</name>
</gene>
<dbReference type="AlphaFoldDB" id="A0A1R1PXN0"/>
<sequence>MSTLTGLKCTIVLLECFEKRSTKITSTKRSIDLNEHGSRSNVRGFLSSQERKAKSMNSRFVLFVLFLTYIERIKNIFFKEF</sequence>
<organism evidence="1 2">
    <name type="scientific">Zancudomyces culisetae</name>
    <name type="common">Gut fungus</name>
    <name type="synonym">Smittium culisetae</name>
    <dbReference type="NCBI Taxonomy" id="1213189"/>
    <lineage>
        <taxon>Eukaryota</taxon>
        <taxon>Fungi</taxon>
        <taxon>Fungi incertae sedis</taxon>
        <taxon>Zoopagomycota</taxon>
        <taxon>Kickxellomycotina</taxon>
        <taxon>Harpellomycetes</taxon>
        <taxon>Harpellales</taxon>
        <taxon>Legeriomycetaceae</taxon>
        <taxon>Zancudomyces</taxon>
    </lineage>
</organism>